<organism evidence="1 2">
    <name type="scientific">Protopolystoma xenopodis</name>
    <dbReference type="NCBI Taxonomy" id="117903"/>
    <lineage>
        <taxon>Eukaryota</taxon>
        <taxon>Metazoa</taxon>
        <taxon>Spiralia</taxon>
        <taxon>Lophotrochozoa</taxon>
        <taxon>Platyhelminthes</taxon>
        <taxon>Monogenea</taxon>
        <taxon>Polyopisthocotylea</taxon>
        <taxon>Polystomatidea</taxon>
        <taxon>Polystomatidae</taxon>
        <taxon>Protopolystoma</taxon>
    </lineage>
</organism>
<evidence type="ECO:0000313" key="1">
    <source>
        <dbReference type="EMBL" id="VEL43820.1"/>
    </source>
</evidence>
<keyword evidence="2" id="KW-1185">Reference proteome</keyword>
<comment type="caution">
    <text evidence="1">The sequence shown here is derived from an EMBL/GenBank/DDBJ whole genome shotgun (WGS) entry which is preliminary data.</text>
</comment>
<reference evidence="1" key="1">
    <citation type="submission" date="2018-11" db="EMBL/GenBank/DDBJ databases">
        <authorList>
            <consortium name="Pathogen Informatics"/>
        </authorList>
    </citation>
    <scope>NUCLEOTIDE SEQUENCE</scope>
</reference>
<gene>
    <name evidence="1" type="ORF">PXEA_LOCUS37260</name>
</gene>
<protein>
    <submittedName>
        <fullName evidence="1">Uncharacterized protein</fullName>
    </submittedName>
</protein>
<dbReference type="Proteomes" id="UP000784294">
    <property type="component" value="Unassembled WGS sequence"/>
</dbReference>
<name>A0A3S5FHD7_9PLAT</name>
<evidence type="ECO:0000313" key="2">
    <source>
        <dbReference type="Proteomes" id="UP000784294"/>
    </source>
</evidence>
<sequence>MQGCPIPIDELLMSREEAQKPMSVTSQTPESETKNFAAPIELCLLHDQLVMEFRHDLFLAKQEIIRG</sequence>
<dbReference type="EMBL" id="CAAALY010285592">
    <property type="protein sequence ID" value="VEL43820.1"/>
    <property type="molecule type" value="Genomic_DNA"/>
</dbReference>
<proteinExistence type="predicted"/>
<dbReference type="AlphaFoldDB" id="A0A3S5FHD7"/>
<accession>A0A3S5FHD7</accession>